<dbReference type="RefSeq" id="WP_219040252.1">
    <property type="nucleotide sequence ID" value="NZ_JAHWDF010000008.1"/>
</dbReference>
<feature type="repeat" description="ANK" evidence="1">
    <location>
        <begin position="263"/>
        <end position="296"/>
    </location>
</feature>
<sequence length="499" mass="55079">MKKILIVAVFAFMFSGLFAQENVFLQREFWGENPSVASIKEKIKEGNDPKEFNRSHFDGVTIAILADAPVEAITYLLNLKEVDVNKRTHDGRSYLVWAAYKGNFSVIKYLVDHGADVNAKGTHGFGAITFAAYAGVEDQRIYDYLTDNGLSIQQKTKGGATAILLIMQKLKNLEMINYFKKKGLDLNSKDDDGNGAFHYAAKGGNIKVMHALIESGIDYKTKNKLGGNAILVASQGMRGASPKLETFKYLEKTGINPNIVNKNGETPLILLSRRNKDVSLIKYFLEKGVDANQTNTDGNNALINAAAGNNLEIVKILEERTTNKNHQNNEGQTALMKAVSGNSIEVVSYLIKKGAKIDVQDKDGNNLIYYWANSAKRSRDGKVTPPKKEKLTLLLENGLELTKPQPNGNTLLHVAVQNNNLELAQQAIDWDVAVNAKNKEENTALLLAALNAKDTKILKYLLANGADKSMTTEFDESAYDLARENEVLSKKNASIDFLK</sequence>
<dbReference type="Proteomes" id="UP000719267">
    <property type="component" value="Unassembled WGS sequence"/>
</dbReference>
<dbReference type="EMBL" id="JAHWDF010000008">
    <property type="protein sequence ID" value="MBW2961966.1"/>
    <property type="molecule type" value="Genomic_DNA"/>
</dbReference>
<feature type="repeat" description="ANK" evidence="1">
    <location>
        <begin position="440"/>
        <end position="473"/>
    </location>
</feature>
<organism evidence="3 4">
    <name type="scientific">Mesonia aestuariivivens</name>
    <dbReference type="NCBI Taxonomy" id="2796128"/>
    <lineage>
        <taxon>Bacteria</taxon>
        <taxon>Pseudomonadati</taxon>
        <taxon>Bacteroidota</taxon>
        <taxon>Flavobacteriia</taxon>
        <taxon>Flavobacteriales</taxon>
        <taxon>Flavobacteriaceae</taxon>
        <taxon>Mesonia</taxon>
    </lineage>
</organism>
<dbReference type="Pfam" id="PF12796">
    <property type="entry name" value="Ank_2"/>
    <property type="match status" value="3"/>
</dbReference>
<keyword evidence="4" id="KW-1185">Reference proteome</keyword>
<keyword evidence="2" id="KW-0732">Signal</keyword>
<dbReference type="PANTHER" id="PTHR24198:SF165">
    <property type="entry name" value="ANKYRIN REPEAT-CONTAINING PROTEIN-RELATED"/>
    <property type="match status" value="1"/>
</dbReference>
<reference evidence="3 4" key="1">
    <citation type="submission" date="2021-07" db="EMBL/GenBank/DDBJ databases">
        <title>Mesonia aestuariivivens sp. nov., isolated from a tidal flat.</title>
        <authorList>
            <person name="Kim Y.-O."/>
            <person name="Yoon J.-H."/>
        </authorList>
    </citation>
    <scope>NUCLEOTIDE SEQUENCE [LARGE SCALE GENOMIC DNA]</scope>
    <source>
        <strain evidence="3 4">JHPTF-M18</strain>
    </source>
</reference>
<evidence type="ECO:0000256" key="2">
    <source>
        <dbReference type="SAM" id="SignalP"/>
    </source>
</evidence>
<dbReference type="PANTHER" id="PTHR24198">
    <property type="entry name" value="ANKYRIN REPEAT AND PROTEIN KINASE DOMAIN-CONTAINING PROTEIN"/>
    <property type="match status" value="1"/>
</dbReference>
<gene>
    <name evidence="3" type="ORF">KW502_09165</name>
</gene>
<dbReference type="PROSITE" id="PS50297">
    <property type="entry name" value="ANK_REP_REGION"/>
    <property type="match status" value="4"/>
</dbReference>
<name>A0ABS6W289_9FLAO</name>
<feature type="repeat" description="ANK" evidence="1">
    <location>
        <begin position="407"/>
        <end position="439"/>
    </location>
</feature>
<dbReference type="InterPro" id="IPR002110">
    <property type="entry name" value="Ankyrin_rpt"/>
</dbReference>
<feature type="repeat" description="ANK" evidence="1">
    <location>
        <begin position="330"/>
        <end position="362"/>
    </location>
</feature>
<keyword evidence="1" id="KW-0040">ANK repeat</keyword>
<feature type="signal peptide" evidence="2">
    <location>
        <begin position="1"/>
        <end position="19"/>
    </location>
</feature>
<comment type="caution">
    <text evidence="3">The sequence shown here is derived from an EMBL/GenBank/DDBJ whole genome shotgun (WGS) entry which is preliminary data.</text>
</comment>
<feature type="chain" id="PRO_5047448730" evidence="2">
    <location>
        <begin position="20"/>
        <end position="499"/>
    </location>
</feature>
<evidence type="ECO:0000313" key="3">
    <source>
        <dbReference type="EMBL" id="MBW2961966.1"/>
    </source>
</evidence>
<dbReference type="Pfam" id="PF13637">
    <property type="entry name" value="Ank_4"/>
    <property type="match status" value="1"/>
</dbReference>
<feature type="repeat" description="ANK" evidence="1">
    <location>
        <begin position="192"/>
        <end position="224"/>
    </location>
</feature>
<dbReference type="SMART" id="SM00248">
    <property type="entry name" value="ANK"/>
    <property type="match status" value="8"/>
</dbReference>
<evidence type="ECO:0000313" key="4">
    <source>
        <dbReference type="Proteomes" id="UP000719267"/>
    </source>
</evidence>
<evidence type="ECO:0000256" key="1">
    <source>
        <dbReference type="PROSITE-ProRule" id="PRU00023"/>
    </source>
</evidence>
<dbReference type="PROSITE" id="PS50088">
    <property type="entry name" value="ANK_REPEAT"/>
    <property type="match status" value="6"/>
</dbReference>
<accession>A0ABS6W289</accession>
<feature type="repeat" description="ANK" evidence="1">
    <location>
        <begin position="90"/>
        <end position="122"/>
    </location>
</feature>
<proteinExistence type="predicted"/>
<protein>
    <submittedName>
        <fullName evidence="3">Ankyrin repeat domain-containing protein</fullName>
    </submittedName>
</protein>